<dbReference type="SUPFAM" id="SSF54197">
    <property type="entry name" value="HIT-like"/>
    <property type="match status" value="1"/>
</dbReference>
<proteinExistence type="predicted"/>
<dbReference type="PANTHER" id="PTHR23089">
    <property type="entry name" value="HISTIDINE TRIAD HIT PROTEIN"/>
    <property type="match status" value="1"/>
</dbReference>
<protein>
    <submittedName>
        <fullName evidence="5">HIT-like protein</fullName>
    </submittedName>
</protein>
<feature type="short sequence motif" description="Histidine triad motif" evidence="2 3">
    <location>
        <begin position="105"/>
        <end position="109"/>
    </location>
</feature>
<dbReference type="PROSITE" id="PS51084">
    <property type="entry name" value="HIT_2"/>
    <property type="match status" value="1"/>
</dbReference>
<dbReference type="EMBL" id="BNGU01000002">
    <property type="protein sequence ID" value="GHM59068.1"/>
    <property type="molecule type" value="Genomic_DNA"/>
</dbReference>
<accession>A0A8J3HP18</accession>
<evidence type="ECO:0000256" key="1">
    <source>
        <dbReference type="PIRSR" id="PIRSR601310-1"/>
    </source>
</evidence>
<comment type="caution">
    <text evidence="5">The sequence shown here is derived from an EMBL/GenBank/DDBJ whole genome shotgun (WGS) entry which is preliminary data.</text>
</comment>
<dbReference type="Pfam" id="PF01230">
    <property type="entry name" value="HIT"/>
    <property type="match status" value="1"/>
</dbReference>
<reference evidence="5 6" key="1">
    <citation type="journal article" date="2021" name="Microb. Ecol.">
        <title>Candidatus Mesenet longicola: Novel Endosymbionts of Brontispa longissima that Induce Cytoplasmic Incompatibility.</title>
        <authorList>
            <person name="Takano S."/>
            <person name="Gotoh Y."/>
            <person name="Hayashi T."/>
        </authorList>
    </citation>
    <scope>NUCLEOTIDE SEQUENCE [LARGE SCALE GENOMIC DNA]</scope>
    <source>
        <strain evidence="5">L5</strain>
    </source>
</reference>
<name>A0A8J3HP18_9RICK</name>
<feature type="domain" description="HIT" evidence="4">
    <location>
        <begin position="11"/>
        <end position="119"/>
    </location>
</feature>
<dbReference type="GO" id="GO:0003824">
    <property type="term" value="F:catalytic activity"/>
    <property type="evidence" value="ECO:0007669"/>
    <property type="project" value="InterPro"/>
</dbReference>
<gene>
    <name evidence="5" type="ORF">sL5_00610</name>
</gene>
<dbReference type="InterPro" id="IPR011146">
    <property type="entry name" value="HIT-like"/>
</dbReference>
<sequence length="119" mass="13626">MSSTVYDNNNVFAKILQGELACKKVYEDEQVLAFEDKYKKAPIHILAIPKGKYISFDDFISSASDNNILHFFKIIRKIAHDHKLDKTGYRLITNHGEGGGQEIPHFHVHILSDKDLKIE</sequence>
<dbReference type="PROSITE" id="PS00892">
    <property type="entry name" value="HIT_1"/>
    <property type="match status" value="1"/>
</dbReference>
<evidence type="ECO:0000313" key="6">
    <source>
        <dbReference type="Proteomes" id="UP000637906"/>
    </source>
</evidence>
<dbReference type="AlphaFoldDB" id="A0A8J3HP18"/>
<dbReference type="PRINTS" id="PR00332">
    <property type="entry name" value="HISTRIAD"/>
</dbReference>
<keyword evidence="6" id="KW-1185">Reference proteome</keyword>
<evidence type="ECO:0000256" key="2">
    <source>
        <dbReference type="PIRSR" id="PIRSR601310-3"/>
    </source>
</evidence>
<dbReference type="InterPro" id="IPR036265">
    <property type="entry name" value="HIT-like_sf"/>
</dbReference>
<dbReference type="Proteomes" id="UP000637906">
    <property type="component" value="Unassembled WGS sequence"/>
</dbReference>
<dbReference type="InterPro" id="IPR019808">
    <property type="entry name" value="Histidine_triad_CS"/>
</dbReference>
<feature type="active site" description="Tele-AMP-histidine intermediate" evidence="1">
    <location>
        <position position="107"/>
    </location>
</feature>
<evidence type="ECO:0000256" key="3">
    <source>
        <dbReference type="PROSITE-ProRule" id="PRU00464"/>
    </source>
</evidence>
<dbReference type="InterPro" id="IPR001310">
    <property type="entry name" value="Histidine_triad_HIT"/>
</dbReference>
<evidence type="ECO:0000259" key="4">
    <source>
        <dbReference type="PROSITE" id="PS51084"/>
    </source>
</evidence>
<organism evidence="5 6">
    <name type="scientific">Candidatus Mesenet longicola</name>
    <dbReference type="NCBI Taxonomy" id="1892558"/>
    <lineage>
        <taxon>Bacteria</taxon>
        <taxon>Pseudomonadati</taxon>
        <taxon>Pseudomonadota</taxon>
        <taxon>Alphaproteobacteria</taxon>
        <taxon>Rickettsiales</taxon>
        <taxon>Anaplasmataceae</taxon>
        <taxon>Candidatus Mesenet</taxon>
    </lineage>
</organism>
<dbReference type="Gene3D" id="3.30.428.10">
    <property type="entry name" value="HIT-like"/>
    <property type="match status" value="1"/>
</dbReference>
<evidence type="ECO:0000313" key="5">
    <source>
        <dbReference type="EMBL" id="GHM59068.1"/>
    </source>
</evidence>